<keyword evidence="3 4" id="KW-0574">Periplasm</keyword>
<evidence type="ECO:0000256" key="2">
    <source>
        <dbReference type="ARBA" id="ARBA00022729"/>
    </source>
</evidence>
<dbReference type="GO" id="GO:0045182">
    <property type="term" value="F:translation regulator activity"/>
    <property type="evidence" value="ECO:0007669"/>
    <property type="project" value="InterPro"/>
</dbReference>
<dbReference type="NCBIfam" id="NF002799">
    <property type="entry name" value="PRK02943.1-1"/>
    <property type="match status" value="1"/>
</dbReference>
<dbReference type="InterPro" id="IPR009502">
    <property type="entry name" value="SecM"/>
</dbReference>
<name>A0A2X5NTY7_9GAMM</name>
<dbReference type="HAMAP" id="MF_01332">
    <property type="entry name" value="SecM"/>
    <property type="match status" value="1"/>
</dbReference>
<comment type="function">
    <text evidence="4">Regulates secA expression by translational coupling of the secM secA operon. Translational pausing at a specific Pro residue 5 residues before the end of the protein may allow disruption of a mRNA repressor helix that normally suppresses secA translation initiation.</text>
</comment>
<dbReference type="RefSeq" id="WP_111678649.1">
    <property type="nucleotide sequence ID" value="NZ_LS483499.1"/>
</dbReference>
<dbReference type="EMBL" id="LS483499">
    <property type="protein sequence ID" value="SQK76676.1"/>
    <property type="molecule type" value="Genomic_DNA"/>
</dbReference>
<evidence type="ECO:0000313" key="6">
    <source>
        <dbReference type="EMBL" id="SQK76676.1"/>
    </source>
</evidence>
<dbReference type="KEGG" id="tpty:NCTC11468_03084"/>
<keyword evidence="2" id="KW-0732">Signal</keyword>
<evidence type="ECO:0000313" key="7">
    <source>
        <dbReference type="Proteomes" id="UP000248758"/>
    </source>
</evidence>
<organism evidence="6 7">
    <name type="scientific">Tatumella ptyseos</name>
    <dbReference type="NCBI Taxonomy" id="82987"/>
    <lineage>
        <taxon>Bacteria</taxon>
        <taxon>Pseudomonadati</taxon>
        <taxon>Pseudomonadota</taxon>
        <taxon>Gammaproteobacteria</taxon>
        <taxon>Enterobacterales</taxon>
        <taxon>Erwiniaceae</taxon>
        <taxon>Tatumella</taxon>
    </lineage>
</organism>
<evidence type="ECO:0000256" key="1">
    <source>
        <dbReference type="ARBA" id="ARBA00022490"/>
    </source>
</evidence>
<dbReference type="Pfam" id="PF06558">
    <property type="entry name" value="SecM"/>
    <property type="match status" value="1"/>
</dbReference>
<dbReference type="GO" id="GO:0005829">
    <property type="term" value="C:cytosol"/>
    <property type="evidence" value="ECO:0007669"/>
    <property type="project" value="UniProtKB-SubCell"/>
</dbReference>
<dbReference type="AlphaFoldDB" id="A0A2X5NTY7"/>
<dbReference type="GO" id="GO:0042597">
    <property type="term" value="C:periplasmic space"/>
    <property type="evidence" value="ECO:0007669"/>
    <property type="project" value="UniProtKB-SubCell"/>
</dbReference>
<accession>A0A2X5NTY7</accession>
<feature type="region of interest" description="Disordered" evidence="5">
    <location>
        <begin position="165"/>
        <end position="187"/>
    </location>
</feature>
<gene>
    <name evidence="4 6" type="primary">secM</name>
    <name evidence="6" type="ORF">NCTC11468_03084</name>
</gene>
<sequence>MIGIFSRWRQLGRRYFWPHLLLGMVAASLGLPVANAQPPESGSVSGKSANTLFVGNAVRFENLIRLRDTARRPGLSADYWHQHAIRVVIRHLSFSLPQLQAQVQHPLLPLTAQKIAVLQSLHALLTTHNPVCPHPPVGSALSSVQQPGFNSGLWLSGVQGIRPGPCSLRSDSPGRKPTPNFAASELN</sequence>
<comment type="similarity">
    <text evidence="4">Belongs to the SecM family.</text>
</comment>
<keyword evidence="1 4" id="KW-0963">Cytoplasm</keyword>
<comment type="subcellular location">
    <subcellularLocation>
        <location evidence="4">Cytoplasm</location>
        <location evidence="4">Cytosol</location>
    </subcellularLocation>
    <subcellularLocation>
        <location evidence="4">Periplasm</location>
    </subcellularLocation>
    <text evidence="4">The active form is cytosolic, while the periplasmic form is rapidly degraded, mainly by the tail-specific protease.</text>
</comment>
<evidence type="ECO:0000256" key="3">
    <source>
        <dbReference type="ARBA" id="ARBA00022764"/>
    </source>
</evidence>
<reference evidence="6 7" key="1">
    <citation type="submission" date="2018-06" db="EMBL/GenBank/DDBJ databases">
        <authorList>
            <consortium name="Pathogen Informatics"/>
            <person name="Doyle S."/>
        </authorList>
    </citation>
    <scope>NUCLEOTIDE SEQUENCE [LARGE SCALE GENOMIC DNA]</scope>
    <source>
        <strain evidence="6 7">NCTC11468</strain>
    </source>
</reference>
<protein>
    <recommendedName>
        <fullName evidence="4">Secretion monitor</fullName>
    </recommendedName>
</protein>
<evidence type="ECO:0000256" key="4">
    <source>
        <dbReference type="HAMAP-Rule" id="MF_01332"/>
    </source>
</evidence>
<dbReference type="Proteomes" id="UP000248758">
    <property type="component" value="Chromosome 1"/>
</dbReference>
<evidence type="ECO:0000256" key="5">
    <source>
        <dbReference type="SAM" id="MobiDB-lite"/>
    </source>
</evidence>
<proteinExistence type="inferred from homology"/>